<dbReference type="GO" id="GO:0016491">
    <property type="term" value="F:oxidoreductase activity"/>
    <property type="evidence" value="ECO:0007669"/>
    <property type="project" value="InterPro"/>
</dbReference>
<organism evidence="1 2">
    <name type="scientific">Hydrogenophaga borbori</name>
    <dbReference type="NCBI Taxonomy" id="2294117"/>
    <lineage>
        <taxon>Bacteria</taxon>
        <taxon>Pseudomonadati</taxon>
        <taxon>Pseudomonadota</taxon>
        <taxon>Betaproteobacteria</taxon>
        <taxon>Burkholderiales</taxon>
        <taxon>Comamonadaceae</taxon>
        <taxon>Hydrogenophaga</taxon>
    </lineage>
</organism>
<reference evidence="1 2" key="1">
    <citation type="submission" date="2018-08" db="EMBL/GenBank/DDBJ databases">
        <title>Hydrogenophaga sp. LA-38 isolated from sludge.</title>
        <authorList>
            <person name="Im W.-T."/>
        </authorList>
    </citation>
    <scope>NUCLEOTIDE SEQUENCE [LARGE SCALE GENOMIC DNA]</scope>
    <source>
        <strain evidence="1 2">LA-38</strain>
    </source>
</reference>
<dbReference type="InterPro" id="IPR012348">
    <property type="entry name" value="RNR-like"/>
</dbReference>
<keyword evidence="2" id="KW-1185">Reference proteome</keyword>
<dbReference type="RefSeq" id="WP_116958114.1">
    <property type="nucleotide sequence ID" value="NZ_QVLS01000003.1"/>
</dbReference>
<dbReference type="EMBL" id="QVLS01000003">
    <property type="protein sequence ID" value="RFP80061.1"/>
    <property type="molecule type" value="Genomic_DNA"/>
</dbReference>
<comment type="caution">
    <text evidence="1">The sequence shown here is derived from an EMBL/GenBank/DDBJ whole genome shotgun (WGS) entry which is preliminary data.</text>
</comment>
<protein>
    <recommendedName>
        <fullName evidence="3">Ferritin-like domain-containing protein</fullName>
    </recommendedName>
</protein>
<evidence type="ECO:0008006" key="3">
    <source>
        <dbReference type="Google" id="ProtNLM"/>
    </source>
</evidence>
<name>A0A372EKY7_9BURK</name>
<dbReference type="Pfam" id="PF11583">
    <property type="entry name" value="AurF"/>
    <property type="match status" value="1"/>
</dbReference>
<evidence type="ECO:0000313" key="1">
    <source>
        <dbReference type="EMBL" id="RFP80061.1"/>
    </source>
</evidence>
<gene>
    <name evidence="1" type="ORF">DY262_06300</name>
</gene>
<sequence>MRPADDAPFKDWIATSAVRAKPPLTDFALGRGDDLASVRWFVFGAQDELLSHPALRPLGLAERNRLAAARLVQFLDDMTLTEHRIVNTAAQAIAQNRLKDFLPEPMALDALKLYTDEGYHAFFTAHASRAVRQCFSLAARDEPSLKIAALEAWVAEAPPAQRDLAWFMVGFIGETMITKAIVDAMRGTAHSGLQRLLLAHLEDEWVHARYFAQAFALVWKGLDASARAHWGGQLPRVMAAFHARDPRLHGEWLEQAGLDAAARERVLDRLCGGEGLTTRTRRLCANTLQILERCGAFKHKAVRERFVEAGLIDPDHRR</sequence>
<proteinExistence type="predicted"/>
<dbReference type="Proteomes" id="UP000261931">
    <property type="component" value="Unassembled WGS sequence"/>
</dbReference>
<dbReference type="AlphaFoldDB" id="A0A372EKY7"/>
<dbReference type="InterPro" id="IPR025859">
    <property type="entry name" value="AurF/CmlI"/>
</dbReference>
<evidence type="ECO:0000313" key="2">
    <source>
        <dbReference type="Proteomes" id="UP000261931"/>
    </source>
</evidence>
<accession>A0A372EKY7</accession>
<dbReference type="Gene3D" id="1.10.620.20">
    <property type="entry name" value="Ribonucleotide Reductase, subunit A"/>
    <property type="match status" value="1"/>
</dbReference>